<sequence length="135" mass="15229">MSQLRNKTVGFYGRGSQMVHASFTFDANRGYSDQRVTALHMACGSGFERIAKVLIEHGANIELEVEVGDTNNFRVGFDKKKTIFAPRSRNPLQMAAYTRNFGMLELNPTIQIFMCLEVVEEILNFGAKIFENEGK</sequence>
<evidence type="ECO:0000256" key="1">
    <source>
        <dbReference type="PROSITE-ProRule" id="PRU00023"/>
    </source>
</evidence>
<dbReference type="PROSITE" id="PS50088">
    <property type="entry name" value="ANK_REPEAT"/>
    <property type="match status" value="1"/>
</dbReference>
<dbReference type="SUPFAM" id="SSF48403">
    <property type="entry name" value="Ankyrin repeat"/>
    <property type="match status" value="1"/>
</dbReference>
<comment type="caution">
    <text evidence="2">The sequence shown here is derived from an EMBL/GenBank/DDBJ whole genome shotgun (WGS) entry which is preliminary data.</text>
</comment>
<dbReference type="EMBL" id="PQXI01000054">
    <property type="protein sequence ID" value="TGO26698.1"/>
    <property type="molecule type" value="Genomic_DNA"/>
</dbReference>
<dbReference type="AlphaFoldDB" id="A0A4Z1FSS9"/>
<dbReference type="InterPro" id="IPR002110">
    <property type="entry name" value="Ankyrin_rpt"/>
</dbReference>
<dbReference type="SMART" id="SM00248">
    <property type="entry name" value="ANK"/>
    <property type="match status" value="2"/>
</dbReference>
<evidence type="ECO:0000313" key="2">
    <source>
        <dbReference type="EMBL" id="TGO26698.1"/>
    </source>
</evidence>
<feature type="repeat" description="ANK" evidence="1">
    <location>
        <begin position="34"/>
        <end position="66"/>
    </location>
</feature>
<evidence type="ECO:0000313" key="3">
    <source>
        <dbReference type="Proteomes" id="UP000297910"/>
    </source>
</evidence>
<organism evidence="2 3">
    <name type="scientific">Botrytis paeoniae</name>
    <dbReference type="NCBI Taxonomy" id="278948"/>
    <lineage>
        <taxon>Eukaryota</taxon>
        <taxon>Fungi</taxon>
        <taxon>Dikarya</taxon>
        <taxon>Ascomycota</taxon>
        <taxon>Pezizomycotina</taxon>
        <taxon>Leotiomycetes</taxon>
        <taxon>Helotiales</taxon>
        <taxon>Sclerotiniaceae</taxon>
        <taxon>Botrytis</taxon>
    </lineage>
</organism>
<dbReference type="Gene3D" id="1.25.40.20">
    <property type="entry name" value="Ankyrin repeat-containing domain"/>
    <property type="match status" value="1"/>
</dbReference>
<dbReference type="Pfam" id="PF00023">
    <property type="entry name" value="Ank"/>
    <property type="match status" value="1"/>
</dbReference>
<dbReference type="Proteomes" id="UP000297910">
    <property type="component" value="Unassembled WGS sequence"/>
</dbReference>
<keyword evidence="3" id="KW-1185">Reference proteome</keyword>
<gene>
    <name evidence="2" type="ORF">BPAE_0054g00060</name>
</gene>
<dbReference type="PROSITE" id="PS50297">
    <property type="entry name" value="ANK_REP_REGION"/>
    <property type="match status" value="1"/>
</dbReference>
<keyword evidence="1" id="KW-0040">ANK repeat</keyword>
<name>A0A4Z1FSS9_9HELO</name>
<protein>
    <submittedName>
        <fullName evidence="2">Uncharacterized protein</fullName>
    </submittedName>
</protein>
<proteinExistence type="predicted"/>
<dbReference type="InterPro" id="IPR036770">
    <property type="entry name" value="Ankyrin_rpt-contain_sf"/>
</dbReference>
<accession>A0A4Z1FSS9</accession>
<reference evidence="2 3" key="1">
    <citation type="submission" date="2017-12" db="EMBL/GenBank/DDBJ databases">
        <title>Comparative genomics of Botrytis spp.</title>
        <authorList>
            <person name="Valero-Jimenez C.A."/>
            <person name="Tapia P."/>
            <person name="Veloso J."/>
            <person name="Silva-Moreno E."/>
            <person name="Staats M."/>
            <person name="Valdes J.H."/>
            <person name="Van Kan J.A.L."/>
        </authorList>
    </citation>
    <scope>NUCLEOTIDE SEQUENCE [LARGE SCALE GENOMIC DNA]</scope>
    <source>
        <strain evidence="2 3">Bp0003</strain>
    </source>
</reference>